<sequence>MKYSLLAMDLDGTLLNTRNEISAANIAAIQEFRRRGGKAVICSGRSPLSTRWIAATVGLTEPIIAYNGAIILEADGRVLERTALATDTILLLLEQCRSRDLYIQLYEGDALLIPERNQANARWVENNIPALAESGADPGLREAYRRSCSVQLVGDLAEYVRTRRPKIAKVAIFERGGGSLEAFARELEPQSAQFEISSSLNFRNLEIAPAGISKATSLLRLAGRLGIPVGQVAAIGDNYNDLGMLGAAGLGIAMGNAPEPVRAAAGAVTATNDDDGLALAIRTLLMED</sequence>
<dbReference type="PANTHER" id="PTHR10000:SF8">
    <property type="entry name" value="HAD SUPERFAMILY HYDROLASE-LIKE, TYPE 3"/>
    <property type="match status" value="1"/>
</dbReference>
<gene>
    <name evidence="1" type="ORF">EDC14_102116</name>
</gene>
<dbReference type="Pfam" id="PF08282">
    <property type="entry name" value="Hydrolase_3"/>
    <property type="match status" value="1"/>
</dbReference>
<evidence type="ECO:0008006" key="3">
    <source>
        <dbReference type="Google" id="ProtNLM"/>
    </source>
</evidence>
<name>A0A4R1RBY8_HYDET</name>
<dbReference type="PROSITE" id="PS01228">
    <property type="entry name" value="COF_1"/>
    <property type="match status" value="1"/>
</dbReference>
<dbReference type="GO" id="GO:0016791">
    <property type="term" value="F:phosphatase activity"/>
    <property type="evidence" value="ECO:0007669"/>
    <property type="project" value="UniProtKB-ARBA"/>
</dbReference>
<dbReference type="PROSITE" id="PS01229">
    <property type="entry name" value="COF_2"/>
    <property type="match status" value="1"/>
</dbReference>
<keyword evidence="2" id="KW-1185">Reference proteome</keyword>
<dbReference type="Proteomes" id="UP000295008">
    <property type="component" value="Unassembled WGS sequence"/>
</dbReference>
<dbReference type="CDD" id="cd07516">
    <property type="entry name" value="HAD_Pase"/>
    <property type="match status" value="1"/>
</dbReference>
<dbReference type="InterPro" id="IPR006379">
    <property type="entry name" value="HAD-SF_hydro_IIB"/>
</dbReference>
<evidence type="ECO:0000313" key="2">
    <source>
        <dbReference type="Proteomes" id="UP000295008"/>
    </source>
</evidence>
<dbReference type="SUPFAM" id="SSF56784">
    <property type="entry name" value="HAD-like"/>
    <property type="match status" value="1"/>
</dbReference>
<dbReference type="SFLD" id="SFLDS00003">
    <property type="entry name" value="Haloacid_Dehalogenase"/>
    <property type="match status" value="1"/>
</dbReference>
<dbReference type="SFLD" id="SFLDG01140">
    <property type="entry name" value="C2.B:_Phosphomannomutase_and_P"/>
    <property type="match status" value="1"/>
</dbReference>
<dbReference type="AlphaFoldDB" id="A0A4R1RBY8"/>
<dbReference type="Gene3D" id="3.40.50.1000">
    <property type="entry name" value="HAD superfamily/HAD-like"/>
    <property type="match status" value="1"/>
</dbReference>
<evidence type="ECO:0000313" key="1">
    <source>
        <dbReference type="EMBL" id="TCL63298.1"/>
    </source>
</evidence>
<dbReference type="Gene3D" id="3.30.1240.10">
    <property type="match status" value="1"/>
</dbReference>
<dbReference type="InterPro" id="IPR036412">
    <property type="entry name" value="HAD-like_sf"/>
</dbReference>
<dbReference type="RefSeq" id="WP_165908067.1">
    <property type="nucleotide sequence ID" value="NZ_SLUN01000021.1"/>
</dbReference>
<proteinExistence type="predicted"/>
<dbReference type="NCBIfam" id="TIGR00099">
    <property type="entry name" value="Cof-subfamily"/>
    <property type="match status" value="1"/>
</dbReference>
<dbReference type="PANTHER" id="PTHR10000">
    <property type="entry name" value="PHOSPHOSERINE PHOSPHATASE"/>
    <property type="match status" value="1"/>
</dbReference>
<dbReference type="GO" id="GO:0005829">
    <property type="term" value="C:cytosol"/>
    <property type="evidence" value="ECO:0007669"/>
    <property type="project" value="TreeGrafter"/>
</dbReference>
<dbReference type="NCBIfam" id="TIGR01484">
    <property type="entry name" value="HAD-SF-IIB"/>
    <property type="match status" value="1"/>
</dbReference>
<comment type="caution">
    <text evidence="1">The sequence shown here is derived from an EMBL/GenBank/DDBJ whole genome shotgun (WGS) entry which is preliminary data.</text>
</comment>
<dbReference type="InterPro" id="IPR000150">
    <property type="entry name" value="Cof"/>
</dbReference>
<organism evidence="1 2">
    <name type="scientific">Hydrogenispora ethanolica</name>
    <dbReference type="NCBI Taxonomy" id="1082276"/>
    <lineage>
        <taxon>Bacteria</taxon>
        <taxon>Bacillati</taxon>
        <taxon>Bacillota</taxon>
        <taxon>Hydrogenispora</taxon>
    </lineage>
</organism>
<protein>
    <recommendedName>
        <fullName evidence="3">Cof subfamily protein (Haloacid dehalogenase superfamily)/HAD superfamily hydrolase (TIGR01484 family)</fullName>
    </recommendedName>
</protein>
<dbReference type="EMBL" id="SLUN01000021">
    <property type="protein sequence ID" value="TCL63298.1"/>
    <property type="molecule type" value="Genomic_DNA"/>
</dbReference>
<dbReference type="InterPro" id="IPR023214">
    <property type="entry name" value="HAD_sf"/>
</dbReference>
<dbReference type="GO" id="GO:0000287">
    <property type="term" value="F:magnesium ion binding"/>
    <property type="evidence" value="ECO:0007669"/>
    <property type="project" value="TreeGrafter"/>
</dbReference>
<reference evidence="1 2" key="1">
    <citation type="submission" date="2019-03" db="EMBL/GenBank/DDBJ databases">
        <title>Genomic Encyclopedia of Type Strains, Phase IV (KMG-IV): sequencing the most valuable type-strain genomes for metagenomic binning, comparative biology and taxonomic classification.</title>
        <authorList>
            <person name="Goeker M."/>
        </authorList>
    </citation>
    <scope>NUCLEOTIDE SEQUENCE [LARGE SCALE GENOMIC DNA]</scope>
    <source>
        <strain evidence="1 2">LX-B</strain>
    </source>
</reference>
<accession>A0A4R1RBY8</accession>